<sequence>MSSDPAGRSVETAQSLARLFELAMRDGRTPPLKALEHIARALGALYQDVASAHRGPAACPCGWVPAGDDLVRLAEALRSGSHRTAAVGRDLRAMTPAGRA</sequence>
<proteinExistence type="predicted"/>
<gene>
    <name evidence="1" type="ORF">GGR05_000813</name>
</gene>
<evidence type="ECO:0000313" key="1">
    <source>
        <dbReference type="EMBL" id="MBB3934702.1"/>
    </source>
</evidence>
<dbReference type="OrthoDB" id="7907305at2"/>
<reference evidence="1 2" key="1">
    <citation type="submission" date="2020-08" db="EMBL/GenBank/DDBJ databases">
        <title>Genomic Encyclopedia of Type Strains, Phase IV (KMG-IV): sequencing the most valuable type-strain genomes for metagenomic binning, comparative biology and taxonomic classification.</title>
        <authorList>
            <person name="Goeker M."/>
        </authorList>
    </citation>
    <scope>NUCLEOTIDE SEQUENCE [LARGE SCALE GENOMIC DNA]</scope>
    <source>
        <strain evidence="1 2">DSM 25024</strain>
    </source>
</reference>
<dbReference type="AlphaFoldDB" id="A0A7W6BPV0"/>
<dbReference type="Proteomes" id="UP000531216">
    <property type="component" value="Unassembled WGS sequence"/>
</dbReference>
<name>A0A7W6BPV0_9HYPH</name>
<dbReference type="RefSeq" id="WP_090957990.1">
    <property type="nucleotide sequence ID" value="NZ_CP181348.1"/>
</dbReference>
<protein>
    <submittedName>
        <fullName evidence="1">Uncharacterized protein</fullName>
    </submittedName>
</protein>
<organism evidence="1 2">
    <name type="scientific">Aureimonas phyllosphaerae</name>
    <dbReference type="NCBI Taxonomy" id="1166078"/>
    <lineage>
        <taxon>Bacteria</taxon>
        <taxon>Pseudomonadati</taxon>
        <taxon>Pseudomonadota</taxon>
        <taxon>Alphaproteobacteria</taxon>
        <taxon>Hyphomicrobiales</taxon>
        <taxon>Aurantimonadaceae</taxon>
        <taxon>Aureimonas</taxon>
    </lineage>
</organism>
<dbReference type="EMBL" id="JACIDO010000001">
    <property type="protein sequence ID" value="MBB3934702.1"/>
    <property type="molecule type" value="Genomic_DNA"/>
</dbReference>
<evidence type="ECO:0000313" key="2">
    <source>
        <dbReference type="Proteomes" id="UP000531216"/>
    </source>
</evidence>
<accession>A0A7W6BPV0</accession>
<keyword evidence="2" id="KW-1185">Reference proteome</keyword>
<comment type="caution">
    <text evidence="1">The sequence shown here is derived from an EMBL/GenBank/DDBJ whole genome shotgun (WGS) entry which is preliminary data.</text>
</comment>